<evidence type="ECO:0000259" key="3">
    <source>
        <dbReference type="Pfam" id="PF01471"/>
    </source>
</evidence>
<dbReference type="SUPFAM" id="SSF47090">
    <property type="entry name" value="PGBD-like"/>
    <property type="match status" value="1"/>
</dbReference>
<dbReference type="RefSeq" id="WP_163346392.1">
    <property type="nucleotide sequence ID" value="NZ_CP048409.1"/>
</dbReference>
<dbReference type="InterPro" id="IPR036366">
    <property type="entry name" value="PGBDSf"/>
</dbReference>
<protein>
    <submittedName>
        <fullName evidence="5">DUF4157 domain-containing protein</fullName>
    </submittedName>
</protein>
<feature type="domain" description="eCIS core" evidence="4">
    <location>
        <begin position="182"/>
        <end position="258"/>
    </location>
</feature>
<name>A0A6C0RG24_9BACT</name>
<evidence type="ECO:0000256" key="1">
    <source>
        <dbReference type="SAM" id="Coils"/>
    </source>
</evidence>
<dbReference type="Pfam" id="PF13699">
    <property type="entry name" value="eCIS_core"/>
    <property type="match status" value="1"/>
</dbReference>
<proteinExistence type="predicted"/>
<dbReference type="KEGG" id="drc:G0Q07_12450"/>
<evidence type="ECO:0000313" key="6">
    <source>
        <dbReference type="Proteomes" id="UP000474630"/>
    </source>
</evidence>
<dbReference type="InterPro" id="IPR025295">
    <property type="entry name" value="eCIS_core_dom"/>
</dbReference>
<sequence length="615" mass="67319">MKTSVRKYRGYGRSQRPFFAVQPKLKVGQVGDKYEQEADNIADAVVDRNTEIGNADGDRQVQNNTLSESISPLVQHDLEELGQAQNSVMEEEEALQTQAVEEEEEALQMQSEEDEEMVQTQIEEEEEPLQMQVEEEEEEPVQMQVESEEEEVMMPKLEGKSVTDSSSNVETGLKQNNSNGKPMDNPIQAEMESGFGADFSSVRIHDDSNAAKLNQQMGAKAFTNGKDIYFNDGNYNPASEEGKHLLAHELAHTIQQTGYVKPNLQMAMDDNRDLVADRFSGNRTLEACLDGERRLGYGYSGRPVSLIQRALVDAGFPLPVHGVDGIFRSETRATVQRFQRSSSLPETGVIDARTMSALDGLFSWGSPSLPTGTPGTVAPSITSETINIAPDGSADNRTTVGVGEFVRFTGNTEGTWSATSGRIIGLNSGQNMVWEAPATPSISIISLTNQAGTANIIFSTLPPRGISLQRSNILPIPAGTLGAAMEANITVLPLNVNLGRTQWFEEPGPATSVSGYFTRFSAADLHHDPTAHYLPVDDMNRGLVDEAAWRGGNPPFADGYHEWVIPNKYKIDGEPDARGRVFTNVTQSFFVTSTGNFMVAKAGAFIFRTINNFTF</sequence>
<accession>A0A6C0RG24</accession>
<dbReference type="EMBL" id="CP048409">
    <property type="protein sequence ID" value="QIA08473.1"/>
    <property type="molecule type" value="Genomic_DNA"/>
</dbReference>
<organism evidence="5 6">
    <name type="scientific">Draconibacterium halophilum</name>
    <dbReference type="NCBI Taxonomy" id="2706887"/>
    <lineage>
        <taxon>Bacteria</taxon>
        <taxon>Pseudomonadati</taxon>
        <taxon>Bacteroidota</taxon>
        <taxon>Bacteroidia</taxon>
        <taxon>Marinilabiliales</taxon>
        <taxon>Prolixibacteraceae</taxon>
        <taxon>Draconibacterium</taxon>
    </lineage>
</organism>
<dbReference type="Gene3D" id="1.10.101.10">
    <property type="entry name" value="PGBD-like superfamily/PGBD"/>
    <property type="match status" value="1"/>
</dbReference>
<gene>
    <name evidence="5" type="ORF">G0Q07_12450</name>
</gene>
<evidence type="ECO:0000256" key="2">
    <source>
        <dbReference type="SAM" id="MobiDB-lite"/>
    </source>
</evidence>
<dbReference type="InterPro" id="IPR036365">
    <property type="entry name" value="PGBD-like_sf"/>
</dbReference>
<evidence type="ECO:0000259" key="4">
    <source>
        <dbReference type="Pfam" id="PF13699"/>
    </source>
</evidence>
<feature type="domain" description="Peptidoglycan binding-like" evidence="3">
    <location>
        <begin position="301"/>
        <end position="358"/>
    </location>
</feature>
<dbReference type="InterPro" id="IPR002477">
    <property type="entry name" value="Peptidoglycan-bd-like"/>
</dbReference>
<dbReference type="AlphaFoldDB" id="A0A6C0RG24"/>
<evidence type="ECO:0000313" key="5">
    <source>
        <dbReference type="EMBL" id="QIA08473.1"/>
    </source>
</evidence>
<reference evidence="5 6" key="1">
    <citation type="submission" date="2020-02" db="EMBL/GenBank/DDBJ databases">
        <title>Genome sequencing for Draconibacterium sp. strain M1.</title>
        <authorList>
            <person name="Park S.-J."/>
        </authorList>
    </citation>
    <scope>NUCLEOTIDE SEQUENCE [LARGE SCALE GENOMIC DNA]</scope>
    <source>
        <strain evidence="5 6">M1</strain>
    </source>
</reference>
<keyword evidence="1" id="KW-0175">Coiled coil</keyword>
<feature type="region of interest" description="Disordered" evidence="2">
    <location>
        <begin position="146"/>
        <end position="182"/>
    </location>
</feature>
<dbReference type="Proteomes" id="UP000474630">
    <property type="component" value="Chromosome"/>
</dbReference>
<feature type="coiled-coil region" evidence="1">
    <location>
        <begin position="85"/>
        <end position="112"/>
    </location>
</feature>
<feature type="compositionally biased region" description="Polar residues" evidence="2">
    <location>
        <begin position="162"/>
        <end position="180"/>
    </location>
</feature>
<keyword evidence="6" id="KW-1185">Reference proteome</keyword>
<dbReference type="Pfam" id="PF01471">
    <property type="entry name" value="PG_binding_1"/>
    <property type="match status" value="1"/>
</dbReference>